<reference evidence="4 5" key="1">
    <citation type="submission" date="2019-03" db="EMBL/GenBank/DDBJ databases">
        <title>Genomic Encyclopedia of Archaeal and Bacterial Type Strains, Phase II (KMG-II): from individual species to whole genera.</title>
        <authorList>
            <person name="Goeker M."/>
        </authorList>
    </citation>
    <scope>NUCLEOTIDE SEQUENCE [LARGE SCALE GENOMIC DNA]</scope>
    <source>
        <strain evidence="4 5">RL-C</strain>
    </source>
</reference>
<dbReference type="Proteomes" id="UP000294830">
    <property type="component" value="Unassembled WGS sequence"/>
</dbReference>
<name>A0A4R2EPK5_9BACT</name>
<keyword evidence="5" id="KW-1185">Reference proteome</keyword>
<gene>
    <name evidence="4" type="ORF">CLV25_103235</name>
</gene>
<feature type="signal peptide" evidence="2">
    <location>
        <begin position="1"/>
        <end position="20"/>
    </location>
</feature>
<evidence type="ECO:0000313" key="5">
    <source>
        <dbReference type="Proteomes" id="UP000294830"/>
    </source>
</evidence>
<keyword evidence="1 2" id="KW-0732">Signal</keyword>
<sequence length="167" mass="17819">MKKFFLVVAVVLVAAIAGNAQDKKWNVGVGGGLSIPTGDASDFVKTGFNGFVLGTYNFTPKFAAGVEMNYTILPGKSIGGYDISDSEVAAFLAKGIYTFTEEGFRPYVSGALGLYSHKDGDTKAGIAAEAGVKYNQFGLGAAYHMAGEENDFTFSYIQLNFTYTFSF</sequence>
<evidence type="ECO:0000256" key="2">
    <source>
        <dbReference type="SAM" id="SignalP"/>
    </source>
</evidence>
<evidence type="ECO:0000313" key="4">
    <source>
        <dbReference type="EMBL" id="TCN70711.1"/>
    </source>
</evidence>
<evidence type="ECO:0000259" key="3">
    <source>
        <dbReference type="Pfam" id="PF13505"/>
    </source>
</evidence>
<accession>A0A4R2EPK5</accession>
<proteinExistence type="predicted"/>
<feature type="domain" description="Outer membrane protein beta-barrel" evidence="3">
    <location>
        <begin position="8"/>
        <end position="165"/>
    </location>
</feature>
<dbReference type="InterPro" id="IPR027385">
    <property type="entry name" value="Beta-barrel_OMP"/>
</dbReference>
<dbReference type="InterPro" id="IPR011250">
    <property type="entry name" value="OMP/PagP_B-barrel"/>
</dbReference>
<dbReference type="AlphaFoldDB" id="A0A4R2EPK5"/>
<comment type="caution">
    <text evidence="4">The sequence shown here is derived from an EMBL/GenBank/DDBJ whole genome shotgun (WGS) entry which is preliminary data.</text>
</comment>
<evidence type="ECO:0000256" key="1">
    <source>
        <dbReference type="ARBA" id="ARBA00022729"/>
    </source>
</evidence>
<feature type="chain" id="PRO_5020252385" evidence="2">
    <location>
        <begin position="21"/>
        <end position="167"/>
    </location>
</feature>
<dbReference type="RefSeq" id="WP_165876991.1">
    <property type="nucleotide sequence ID" value="NZ_SLWB01000003.1"/>
</dbReference>
<dbReference type="Gene3D" id="2.40.160.20">
    <property type="match status" value="1"/>
</dbReference>
<organism evidence="4 5">
    <name type="scientific">Acetobacteroides hydrogenigenes</name>
    <dbReference type="NCBI Taxonomy" id="979970"/>
    <lineage>
        <taxon>Bacteria</taxon>
        <taxon>Pseudomonadati</taxon>
        <taxon>Bacteroidota</taxon>
        <taxon>Bacteroidia</taxon>
        <taxon>Bacteroidales</taxon>
        <taxon>Rikenellaceae</taxon>
        <taxon>Acetobacteroides</taxon>
    </lineage>
</organism>
<dbReference type="SUPFAM" id="SSF56925">
    <property type="entry name" value="OMPA-like"/>
    <property type="match status" value="1"/>
</dbReference>
<dbReference type="EMBL" id="SLWB01000003">
    <property type="protein sequence ID" value="TCN70711.1"/>
    <property type="molecule type" value="Genomic_DNA"/>
</dbReference>
<protein>
    <submittedName>
        <fullName evidence="4">Outer membrane protein with beta-barrel domain</fullName>
    </submittedName>
</protein>
<dbReference type="Pfam" id="PF13505">
    <property type="entry name" value="OMP_b-brl"/>
    <property type="match status" value="1"/>
</dbReference>